<dbReference type="AlphaFoldDB" id="A0AAN7Z922"/>
<proteinExistence type="predicted"/>
<keyword evidence="4" id="KW-1185">Reference proteome</keyword>
<gene>
    <name evidence="3" type="ORF">RRF57_009561</name>
</gene>
<feature type="compositionally biased region" description="Basic and acidic residues" evidence="1">
    <location>
        <begin position="9"/>
        <end position="29"/>
    </location>
</feature>
<reference evidence="3 4" key="1">
    <citation type="submission" date="2023-10" db="EMBL/GenBank/DDBJ databases">
        <title>Draft genome sequence of Xylaria bambusicola isolate GMP-LS, the root and basal stem rot pathogen of sugarcane in Indonesia.</title>
        <authorList>
            <person name="Selvaraj P."/>
            <person name="Muralishankar V."/>
            <person name="Muruganantham S."/>
            <person name="Sp S."/>
            <person name="Haryani S."/>
            <person name="Lau K.J.X."/>
            <person name="Naqvi N.I."/>
        </authorList>
    </citation>
    <scope>NUCLEOTIDE SEQUENCE [LARGE SCALE GENOMIC DNA]</scope>
    <source>
        <strain evidence="3">GMP-LS</strain>
    </source>
</reference>
<keyword evidence="2" id="KW-0812">Transmembrane</keyword>
<dbReference type="Proteomes" id="UP001305414">
    <property type="component" value="Unassembled WGS sequence"/>
</dbReference>
<evidence type="ECO:0000256" key="2">
    <source>
        <dbReference type="SAM" id="Phobius"/>
    </source>
</evidence>
<keyword evidence="2" id="KW-0472">Membrane</keyword>
<sequence>MLDVGNNTNDRDRNGPEDDEGADKADSSKPADYPLPPRHPQCAPNHLTGSYADVLGGHLQSLVMCQYLERRFRISLVREFDEDAVDLLVFAITIFVLAFLYFWNETFKFGSAPCDCVHLLAD</sequence>
<keyword evidence="2" id="KW-1133">Transmembrane helix</keyword>
<protein>
    <submittedName>
        <fullName evidence="3">Uncharacterized protein</fullName>
    </submittedName>
</protein>
<accession>A0AAN7Z922</accession>
<name>A0AAN7Z922_9PEZI</name>
<evidence type="ECO:0000313" key="4">
    <source>
        <dbReference type="Proteomes" id="UP001305414"/>
    </source>
</evidence>
<dbReference type="EMBL" id="JAWHQM010000036">
    <property type="protein sequence ID" value="KAK5633847.1"/>
    <property type="molecule type" value="Genomic_DNA"/>
</dbReference>
<feature type="transmembrane region" description="Helical" evidence="2">
    <location>
        <begin position="84"/>
        <end position="103"/>
    </location>
</feature>
<organism evidence="3 4">
    <name type="scientific">Xylaria bambusicola</name>
    <dbReference type="NCBI Taxonomy" id="326684"/>
    <lineage>
        <taxon>Eukaryota</taxon>
        <taxon>Fungi</taxon>
        <taxon>Dikarya</taxon>
        <taxon>Ascomycota</taxon>
        <taxon>Pezizomycotina</taxon>
        <taxon>Sordariomycetes</taxon>
        <taxon>Xylariomycetidae</taxon>
        <taxon>Xylariales</taxon>
        <taxon>Xylariaceae</taxon>
        <taxon>Xylaria</taxon>
    </lineage>
</organism>
<evidence type="ECO:0000313" key="3">
    <source>
        <dbReference type="EMBL" id="KAK5633847.1"/>
    </source>
</evidence>
<comment type="caution">
    <text evidence="3">The sequence shown here is derived from an EMBL/GenBank/DDBJ whole genome shotgun (WGS) entry which is preliminary data.</text>
</comment>
<evidence type="ECO:0000256" key="1">
    <source>
        <dbReference type="SAM" id="MobiDB-lite"/>
    </source>
</evidence>
<feature type="region of interest" description="Disordered" evidence="1">
    <location>
        <begin position="1"/>
        <end position="41"/>
    </location>
</feature>